<keyword evidence="4 7" id="KW-0378">Hydrolase</keyword>
<comment type="catalytic activity">
    <reaction evidence="7">
        <text>[protein-PII]-L-tyrosine + UTP = [protein-PII]-uridylyl-L-tyrosine + diphosphate</text>
        <dbReference type="Rhea" id="RHEA:13673"/>
        <dbReference type="Rhea" id="RHEA-COMP:12147"/>
        <dbReference type="Rhea" id="RHEA-COMP:12148"/>
        <dbReference type="ChEBI" id="CHEBI:33019"/>
        <dbReference type="ChEBI" id="CHEBI:46398"/>
        <dbReference type="ChEBI" id="CHEBI:46858"/>
        <dbReference type="ChEBI" id="CHEBI:90602"/>
        <dbReference type="EC" id="2.7.7.59"/>
    </reaction>
</comment>
<dbReference type="AlphaFoldDB" id="A0A8J8BDH2"/>
<dbReference type="EMBL" id="JAGSXH010000016">
    <property type="protein sequence ID" value="MBS2962814.1"/>
    <property type="molecule type" value="Genomic_DNA"/>
</dbReference>
<dbReference type="PANTHER" id="PTHR47320">
    <property type="entry name" value="BIFUNCTIONAL URIDYLYLTRANSFERASE/URIDYLYL-REMOVING ENZYME"/>
    <property type="match status" value="1"/>
</dbReference>
<dbReference type="SUPFAM" id="SSF81301">
    <property type="entry name" value="Nucleotidyltransferase"/>
    <property type="match status" value="1"/>
</dbReference>
<dbReference type="PIRSF" id="PIRSF006288">
    <property type="entry name" value="PII_uridyltransf"/>
    <property type="match status" value="1"/>
</dbReference>
<dbReference type="InterPro" id="IPR006674">
    <property type="entry name" value="HD_domain"/>
</dbReference>
<dbReference type="EC" id="3.1.4.-" evidence="7"/>
<keyword evidence="2 7" id="KW-0548">Nucleotidyltransferase</keyword>
<evidence type="ECO:0000256" key="2">
    <source>
        <dbReference type="ARBA" id="ARBA00022695"/>
    </source>
</evidence>
<dbReference type="CDD" id="cd04899">
    <property type="entry name" value="ACT_ACR-UUR-like_2"/>
    <property type="match status" value="1"/>
</dbReference>
<dbReference type="GO" id="GO:0008081">
    <property type="term" value="F:phosphoric diester hydrolase activity"/>
    <property type="evidence" value="ECO:0007669"/>
    <property type="project" value="UniProtKB-UniRule"/>
</dbReference>
<reference evidence="10" key="1">
    <citation type="submission" date="2021-04" db="EMBL/GenBank/DDBJ databases">
        <title>Genome based classification of Actinospica acidithermotolerans sp. nov., an actinobacterium isolated from an Indonesian hot spring.</title>
        <authorList>
            <person name="Kusuma A.B."/>
            <person name="Putra K.E."/>
            <person name="Nafisah S."/>
            <person name="Loh J."/>
            <person name="Nouioui I."/>
            <person name="Goodfellow M."/>
        </authorList>
    </citation>
    <scope>NUCLEOTIDE SEQUENCE</scope>
    <source>
        <strain evidence="10">DSM 45618</strain>
    </source>
</reference>
<dbReference type="CDD" id="cd05401">
    <property type="entry name" value="NT_GlnE_GlnD_like"/>
    <property type="match status" value="1"/>
</dbReference>
<comment type="catalytic activity">
    <reaction evidence="7">
        <text>[protein-PII]-uridylyl-L-tyrosine + H2O = [protein-PII]-L-tyrosine + UMP + H(+)</text>
        <dbReference type="Rhea" id="RHEA:48600"/>
        <dbReference type="Rhea" id="RHEA-COMP:12147"/>
        <dbReference type="Rhea" id="RHEA-COMP:12148"/>
        <dbReference type="ChEBI" id="CHEBI:15377"/>
        <dbReference type="ChEBI" id="CHEBI:15378"/>
        <dbReference type="ChEBI" id="CHEBI:46858"/>
        <dbReference type="ChEBI" id="CHEBI:57865"/>
        <dbReference type="ChEBI" id="CHEBI:90602"/>
    </reaction>
</comment>
<protein>
    <recommendedName>
        <fullName evidence="7">Bifunctional uridylyltransferase/uridylyl-removing enzyme</fullName>
        <shortName evidence="7">UTase/UR</shortName>
    </recommendedName>
    <alternativeName>
        <fullName evidence="7">Bifunctional [protein-PII] modification enzyme</fullName>
    </alternativeName>
    <alternativeName>
        <fullName evidence="7">Bifunctional nitrogen sensor protein</fullName>
    </alternativeName>
    <domain>
        <recommendedName>
            <fullName evidence="7">[Protein-PII] uridylyltransferase</fullName>
            <shortName evidence="7">PII uridylyltransferase</shortName>
            <shortName evidence="7">UTase</shortName>
            <ecNumber evidence="7">2.7.7.59</ecNumber>
        </recommendedName>
    </domain>
    <domain>
        <recommendedName>
            <fullName evidence="7">[Protein-PII]-UMP uridylyl-removing enzyme</fullName>
            <shortName evidence="7">UR</shortName>
            <ecNumber evidence="7">3.1.4.-</ecNumber>
        </recommendedName>
    </domain>
</protein>
<evidence type="ECO:0000256" key="4">
    <source>
        <dbReference type="ARBA" id="ARBA00022801"/>
    </source>
</evidence>
<evidence type="ECO:0000259" key="9">
    <source>
        <dbReference type="PROSITE" id="PS51831"/>
    </source>
</evidence>
<dbReference type="InterPro" id="IPR003607">
    <property type="entry name" value="HD/PDEase_dom"/>
</dbReference>
<dbReference type="GO" id="GO:0006808">
    <property type="term" value="P:regulation of nitrogen utilization"/>
    <property type="evidence" value="ECO:0007669"/>
    <property type="project" value="UniProtKB-UniRule"/>
</dbReference>
<dbReference type="InterPro" id="IPR002912">
    <property type="entry name" value="ACT_dom"/>
</dbReference>
<keyword evidence="6 7" id="KW-0511">Multifunctional enzyme</keyword>
<dbReference type="GO" id="GO:0008773">
    <property type="term" value="F:[protein-PII] uridylyltransferase activity"/>
    <property type="evidence" value="ECO:0007669"/>
    <property type="project" value="UniProtKB-UniRule"/>
</dbReference>
<gene>
    <name evidence="7" type="primary">glnD</name>
    <name evidence="10" type="ORF">KGA66_07160</name>
</gene>
<dbReference type="NCBIfam" id="NF002895">
    <property type="entry name" value="PRK03381.1"/>
    <property type="match status" value="1"/>
</dbReference>
<dbReference type="EC" id="2.7.7.59" evidence="7"/>
<comment type="similarity">
    <text evidence="7">Belongs to the GlnD family.</text>
</comment>
<dbReference type="RefSeq" id="WP_211465906.1">
    <property type="nucleotide sequence ID" value="NZ_JAGSXH010000016.1"/>
</dbReference>
<dbReference type="Pfam" id="PF01966">
    <property type="entry name" value="HD"/>
    <property type="match status" value="1"/>
</dbReference>
<comment type="caution">
    <text evidence="7">Lacks conserved residue(s) required for the propagation of feature annotation.</text>
</comment>
<comment type="activity regulation">
    <text evidence="7">Uridylyltransferase (UTase) activity is inhibited by glutamine, while glutamine activates uridylyl-removing (UR) activity.</text>
</comment>
<dbReference type="InterPro" id="IPR010043">
    <property type="entry name" value="UTase/UR"/>
</dbReference>
<keyword evidence="3" id="KW-0677">Repeat</keyword>
<dbReference type="SUPFAM" id="SSF55021">
    <property type="entry name" value="ACT-like"/>
    <property type="match status" value="1"/>
</dbReference>
<comment type="caution">
    <text evidence="10">The sequence shown here is derived from an EMBL/GenBank/DDBJ whole genome shotgun (WGS) entry which is preliminary data.</text>
</comment>
<evidence type="ECO:0000313" key="11">
    <source>
        <dbReference type="Proteomes" id="UP000677913"/>
    </source>
</evidence>
<evidence type="ECO:0000259" key="8">
    <source>
        <dbReference type="PROSITE" id="PS51671"/>
    </source>
</evidence>
<keyword evidence="1 7" id="KW-0808">Transferase</keyword>
<dbReference type="SUPFAM" id="SSF109604">
    <property type="entry name" value="HD-domain/PDEase-like"/>
    <property type="match status" value="1"/>
</dbReference>
<dbReference type="InterPro" id="IPR045865">
    <property type="entry name" value="ACT-like_dom_sf"/>
</dbReference>
<dbReference type="SMART" id="SM00471">
    <property type="entry name" value="HDc"/>
    <property type="match status" value="1"/>
</dbReference>
<feature type="domain" description="HD" evidence="9">
    <location>
        <begin position="425"/>
        <end position="532"/>
    </location>
</feature>
<dbReference type="CDD" id="cd00077">
    <property type="entry name" value="HDc"/>
    <property type="match status" value="1"/>
</dbReference>
<keyword evidence="11" id="KW-1185">Reference proteome</keyword>
<comment type="cofactor">
    <cofactor evidence="7">
        <name>Mg(2+)</name>
        <dbReference type="ChEBI" id="CHEBI:18420"/>
    </cofactor>
</comment>
<dbReference type="HAMAP" id="MF_00277">
    <property type="entry name" value="PII_uridylyl_transf"/>
    <property type="match status" value="1"/>
</dbReference>
<evidence type="ECO:0000256" key="5">
    <source>
        <dbReference type="ARBA" id="ARBA00022842"/>
    </source>
</evidence>
<keyword evidence="5 7" id="KW-0460">Magnesium</keyword>
<dbReference type="InterPro" id="IPR013546">
    <property type="entry name" value="PII_UdlTrfase/GS_AdlTrfase"/>
</dbReference>
<feature type="region of interest" description="Uridylyltransferase" evidence="7">
    <location>
        <begin position="1"/>
        <end position="310"/>
    </location>
</feature>
<dbReference type="PROSITE" id="PS51831">
    <property type="entry name" value="HD"/>
    <property type="match status" value="1"/>
</dbReference>
<dbReference type="Gene3D" id="1.10.3090.10">
    <property type="entry name" value="cca-adding enzyme, domain 2"/>
    <property type="match status" value="1"/>
</dbReference>
<dbReference type="InterPro" id="IPR043519">
    <property type="entry name" value="NT_sf"/>
</dbReference>
<dbReference type="PROSITE" id="PS51671">
    <property type="entry name" value="ACT"/>
    <property type="match status" value="2"/>
</dbReference>
<dbReference type="Gene3D" id="3.30.460.10">
    <property type="entry name" value="Beta Polymerase, domain 2"/>
    <property type="match status" value="1"/>
</dbReference>
<dbReference type="PANTHER" id="PTHR47320:SF1">
    <property type="entry name" value="BIFUNCTIONAL URIDYLYLTRANSFERASE_URIDYLYL-REMOVING ENZYME"/>
    <property type="match status" value="1"/>
</dbReference>
<comment type="domain">
    <text evidence="7">Has four distinct domains: an N-terminal nucleotidyltransferase (NT) domain responsible for UTase activity, a central HD domain that encodes UR activity, and two C-terminal ACT domains that seem to have a role in glutamine sensing.</text>
</comment>
<sequence>MGYAEQRTELIDSGLRGQKLRAALAQAADEWLTALLRGALAEAGLTGTVQGTSEAHVPGLALVAVGGYGRAELCPGSDLDVLLLHDGSHPAALIAALADAVWYPVWDAKVKLDHSVRTVNEARAVARDDLPVALGLLTARHVVGDPTLTAQLRATTLADWRSRADKRLPEVRAARAERLELHGELAYRLEGDLKEAIGGLRDAYALTAISASWLADIPHGEPEAARARLLDVRAALHISTGRAADRLLLQEQDEVAAQLGLAGGADGLLAEVADAARTIAYACDVAWRRIDQVLAQRSRSGRRAAAQRTPLADGVVAADGEATLALAADPARDPVLLLRAAAAAAAAGLPLAPAALRRLTEDAAPLPTPWPRAAREEFVRLLGAGPGLVPVWEALDRTGLLSRLLPEWERTRSLPQRNALHIHTVDRHSVQTAVQAARRTRRVARPDLLLVAAVCHDLGKGLHDEHGAALDHSEAGAGLVAQLAPRLGFNASDSAVLVALVRHHLLLAQLAVNRDPDDPATLDALLAAADVPGGSVDAAEFVALLHALTEADSEATGPAVWSRWREALLSGLAERARAHLAGQAPATAPGFDGSALAQRAAAAPDRLAVLALAPGATGVARLDVALPDQIGVLATVAGVLSLRHVRILAAEVETVGLSAAAGQDGGAALGPEPRPWAVQRWTVAAEYGELPDIARLRTDLRAALGGRLDLAARMASREADHRPTGRARLAPPPSVAVLEDASAVATVIEVRAGDTPGLLYRVAAAIAQSGADIYTARVATLGAEAIDVFYLTGPDGARLSPEEDQKVAREIRAALAS</sequence>
<dbReference type="Pfam" id="PF08335">
    <property type="entry name" value="GlnD_UR_UTase"/>
    <property type="match status" value="1"/>
</dbReference>
<proteinExistence type="inferred from homology"/>
<evidence type="ECO:0000256" key="7">
    <source>
        <dbReference type="HAMAP-Rule" id="MF_00277"/>
    </source>
</evidence>
<feature type="domain" description="ACT" evidence="8">
    <location>
        <begin position="621"/>
        <end position="715"/>
    </location>
</feature>
<evidence type="ECO:0000256" key="3">
    <source>
        <dbReference type="ARBA" id="ARBA00022737"/>
    </source>
</evidence>
<organism evidence="10 11">
    <name type="scientific">Actinocrinis puniceicyclus</name>
    <dbReference type="NCBI Taxonomy" id="977794"/>
    <lineage>
        <taxon>Bacteria</taxon>
        <taxon>Bacillati</taxon>
        <taxon>Actinomycetota</taxon>
        <taxon>Actinomycetes</taxon>
        <taxon>Catenulisporales</taxon>
        <taxon>Actinospicaceae</taxon>
        <taxon>Actinocrinis</taxon>
    </lineage>
</organism>
<evidence type="ECO:0000256" key="1">
    <source>
        <dbReference type="ARBA" id="ARBA00022679"/>
    </source>
</evidence>
<dbReference type="Proteomes" id="UP000677913">
    <property type="component" value="Unassembled WGS sequence"/>
</dbReference>
<name>A0A8J8BDH2_9ACTN</name>
<comment type="function">
    <text evidence="7">Modifies, by uridylylation and deuridylylation, the PII regulatory proteins (GlnB and homologs), in response to the nitrogen status of the cell that GlnD senses through the glutamine level. Under low glutamine levels, catalyzes the conversion of the PII proteins and UTP to PII-UMP and PPi, while under higher glutamine levels, GlnD hydrolyzes PII-UMP to PII and UMP (deuridylylation). Thus, controls uridylylation state and activity of the PII proteins, and plays an important role in the regulation of nitrogen metabolism.</text>
</comment>
<evidence type="ECO:0000256" key="6">
    <source>
        <dbReference type="ARBA" id="ARBA00023268"/>
    </source>
</evidence>
<evidence type="ECO:0000313" key="10">
    <source>
        <dbReference type="EMBL" id="MBS2962814.1"/>
    </source>
</evidence>
<accession>A0A8J8BDH2</accession>
<feature type="domain" description="ACT" evidence="8">
    <location>
        <begin position="747"/>
        <end position="817"/>
    </location>
</feature>